<keyword evidence="1" id="KW-1133">Transmembrane helix</keyword>
<reference evidence="2" key="1">
    <citation type="submission" date="2018-06" db="EMBL/GenBank/DDBJ databases">
        <authorList>
            <person name="Zhirakovskaya E."/>
        </authorList>
    </citation>
    <scope>NUCLEOTIDE SEQUENCE</scope>
</reference>
<accession>A0A3B0Y7N1</accession>
<dbReference type="InterPro" id="IPR045781">
    <property type="entry name" value="SxtJ"/>
</dbReference>
<organism evidence="2">
    <name type="scientific">hydrothermal vent metagenome</name>
    <dbReference type="NCBI Taxonomy" id="652676"/>
    <lineage>
        <taxon>unclassified sequences</taxon>
        <taxon>metagenomes</taxon>
        <taxon>ecological metagenomes</taxon>
    </lineage>
</organism>
<protein>
    <recommendedName>
        <fullName evidence="3">SxtJ</fullName>
    </recommendedName>
</protein>
<keyword evidence="1" id="KW-0812">Transmembrane</keyword>
<feature type="transmembrane region" description="Helical" evidence="1">
    <location>
        <begin position="83"/>
        <end position="103"/>
    </location>
</feature>
<name>A0A3B0Y7N1_9ZZZZ</name>
<dbReference type="Pfam" id="PF19588">
    <property type="entry name" value="SxtJ"/>
    <property type="match status" value="1"/>
</dbReference>
<evidence type="ECO:0008006" key="3">
    <source>
        <dbReference type="Google" id="ProtNLM"/>
    </source>
</evidence>
<dbReference type="AlphaFoldDB" id="A0A3B0Y7N1"/>
<feature type="transmembrane region" description="Helical" evidence="1">
    <location>
        <begin position="42"/>
        <end position="62"/>
    </location>
</feature>
<gene>
    <name evidence="2" type="ORF">MNBD_GAMMA12-3558</name>
</gene>
<proteinExistence type="predicted"/>
<dbReference type="EMBL" id="UOFL01000023">
    <property type="protein sequence ID" value="VAW71537.1"/>
    <property type="molecule type" value="Genomic_DNA"/>
</dbReference>
<evidence type="ECO:0000313" key="2">
    <source>
        <dbReference type="EMBL" id="VAW71537.1"/>
    </source>
</evidence>
<evidence type="ECO:0000256" key="1">
    <source>
        <dbReference type="SAM" id="Phobius"/>
    </source>
</evidence>
<sequence length="135" mass="15581">MKNEIVKLDTIGYRNFGLVTGAIFIVIFGMFLPWVFSFNFPIWPWILAGVLAALALIIPKGLEPIYIVWMKLGNVLNWINTRLILGIMFYIIFVPVGTLLMLIGKVPISKKFNNELGTYRKQCEQKDKENMEHPY</sequence>
<keyword evidence="1" id="KW-0472">Membrane</keyword>
<feature type="transmembrane region" description="Helical" evidence="1">
    <location>
        <begin position="12"/>
        <end position="36"/>
    </location>
</feature>